<keyword evidence="2" id="KW-0472">Membrane</keyword>
<evidence type="ECO:0000256" key="1">
    <source>
        <dbReference type="SAM" id="MobiDB-lite"/>
    </source>
</evidence>
<evidence type="ECO:0000313" key="4">
    <source>
        <dbReference type="Proteomes" id="UP001179121"/>
    </source>
</evidence>
<dbReference type="GO" id="GO:0016020">
    <property type="term" value="C:membrane"/>
    <property type="evidence" value="ECO:0007669"/>
    <property type="project" value="InterPro"/>
</dbReference>
<proteinExistence type="predicted"/>
<keyword evidence="2" id="KW-1133">Transmembrane helix</keyword>
<evidence type="ECO:0000313" key="3">
    <source>
        <dbReference type="EMBL" id="CAI4031467.1"/>
    </source>
</evidence>
<dbReference type="Proteomes" id="UP001179121">
    <property type="component" value="Chromosome"/>
</dbReference>
<dbReference type="InterPro" id="IPR001893">
    <property type="entry name" value="Cys-rich_GLG1_repeat"/>
</dbReference>
<dbReference type="KEGG" id="nti:DNFV4_01890"/>
<protein>
    <submittedName>
        <fullName evidence="3">Exported protein</fullName>
    </submittedName>
</protein>
<keyword evidence="2" id="KW-0812">Transmembrane</keyword>
<reference evidence="3" key="1">
    <citation type="submission" date="2022-10" db="EMBL/GenBank/DDBJ databases">
        <authorList>
            <person name="Koch H."/>
        </authorList>
    </citation>
    <scope>NUCLEOTIDE SEQUENCE</scope>
    <source>
        <strain evidence="3">DNF</strain>
    </source>
</reference>
<evidence type="ECO:0000256" key="2">
    <source>
        <dbReference type="SAM" id="Phobius"/>
    </source>
</evidence>
<dbReference type="AlphaFoldDB" id="A0AA86T4F6"/>
<dbReference type="Pfam" id="PF00839">
    <property type="entry name" value="Cys_rich_FGFR"/>
    <property type="match status" value="1"/>
</dbReference>
<dbReference type="EMBL" id="OX365700">
    <property type="protein sequence ID" value="CAI4031467.1"/>
    <property type="molecule type" value="Genomic_DNA"/>
</dbReference>
<accession>A0AA86T4F6</accession>
<gene>
    <name evidence="3" type="ORF">DNFV4_01890</name>
</gene>
<sequence>MPDPRPGRSSWPAKLVTCCVLGFVWSLIWVNLPKTLFSAWTGTRLETGFESRPSLIMAPESRPGPERGQPPGGTPAVSRDATGSPAFPRDQPVLSLEREPELNCAEEVRKLCGEVEPGSGRFRDCLRMYGSWLPAACQRRPGDQEGRSPDGARAVLASCRADIRKVCPQAPLRGGPILHCLRTHAEELSSTCTEVLIQQRVLD</sequence>
<feature type="transmembrane region" description="Helical" evidence="2">
    <location>
        <begin position="12"/>
        <end position="32"/>
    </location>
</feature>
<keyword evidence="4" id="KW-1185">Reference proteome</keyword>
<organism evidence="3 4">
    <name type="scientific">Nitrospira tepida</name>
    <dbReference type="NCBI Taxonomy" id="2973512"/>
    <lineage>
        <taxon>Bacteria</taxon>
        <taxon>Pseudomonadati</taxon>
        <taxon>Nitrospirota</taxon>
        <taxon>Nitrospiria</taxon>
        <taxon>Nitrospirales</taxon>
        <taxon>Nitrospiraceae</taxon>
        <taxon>Nitrospira</taxon>
    </lineage>
</organism>
<dbReference type="RefSeq" id="WP_289268380.1">
    <property type="nucleotide sequence ID" value="NZ_OX365700.1"/>
</dbReference>
<feature type="region of interest" description="Disordered" evidence="1">
    <location>
        <begin position="51"/>
        <end position="92"/>
    </location>
</feature>
<name>A0AA86T4F6_9BACT</name>